<accession>A0A4Y7PW58</accession>
<dbReference type="InterPro" id="IPR011009">
    <property type="entry name" value="Kinase-like_dom_sf"/>
</dbReference>
<dbReference type="GO" id="GO:0005524">
    <property type="term" value="F:ATP binding"/>
    <property type="evidence" value="ECO:0007669"/>
    <property type="project" value="UniProtKB-KW"/>
</dbReference>
<evidence type="ECO:0000259" key="5">
    <source>
        <dbReference type="PROSITE" id="PS50011"/>
    </source>
</evidence>
<keyword evidence="2" id="KW-0547">Nucleotide-binding</keyword>
<keyword evidence="7" id="KW-1185">Reference proteome</keyword>
<dbReference type="SUPFAM" id="SSF56112">
    <property type="entry name" value="Protein kinase-like (PK-like)"/>
    <property type="match status" value="1"/>
</dbReference>
<evidence type="ECO:0000313" key="6">
    <source>
        <dbReference type="EMBL" id="TDL19268.1"/>
    </source>
</evidence>
<dbReference type="PIRSF" id="PIRSF000654">
    <property type="entry name" value="Integrin-linked_kinase"/>
    <property type="match status" value="1"/>
</dbReference>
<dbReference type="Pfam" id="PF00069">
    <property type="entry name" value="Pkinase"/>
    <property type="match status" value="1"/>
</dbReference>
<dbReference type="PROSITE" id="PS00108">
    <property type="entry name" value="PROTEIN_KINASE_ST"/>
    <property type="match status" value="1"/>
</dbReference>
<dbReference type="STRING" id="50990.A0A4Y7PW58"/>
<proteinExistence type="predicted"/>
<dbReference type="PROSITE" id="PS50011">
    <property type="entry name" value="PROTEIN_KINASE_DOM"/>
    <property type="match status" value="1"/>
</dbReference>
<evidence type="ECO:0000256" key="4">
    <source>
        <dbReference type="ARBA" id="ARBA00022840"/>
    </source>
</evidence>
<feature type="domain" description="Protein kinase" evidence="5">
    <location>
        <begin position="1"/>
        <end position="231"/>
    </location>
</feature>
<dbReference type="GO" id="GO:0004672">
    <property type="term" value="F:protein kinase activity"/>
    <property type="evidence" value="ECO:0007669"/>
    <property type="project" value="InterPro"/>
</dbReference>
<keyword evidence="4" id="KW-0067">ATP-binding</keyword>
<dbReference type="EMBL" id="ML170198">
    <property type="protein sequence ID" value="TDL19268.1"/>
    <property type="molecule type" value="Genomic_DNA"/>
</dbReference>
<evidence type="ECO:0000313" key="7">
    <source>
        <dbReference type="Proteomes" id="UP000294933"/>
    </source>
</evidence>
<dbReference type="AlphaFoldDB" id="A0A4Y7PW58"/>
<dbReference type="OrthoDB" id="1668230at2759"/>
<name>A0A4Y7PW58_9AGAM</name>
<protein>
    <submittedName>
        <fullName evidence="6">Kinase-like protein</fullName>
    </submittedName>
</protein>
<dbReference type="InterPro" id="IPR008271">
    <property type="entry name" value="Ser/Thr_kinase_AS"/>
</dbReference>
<dbReference type="GO" id="GO:0000165">
    <property type="term" value="P:MAPK cascade"/>
    <property type="evidence" value="ECO:0007669"/>
    <property type="project" value="UniProtKB-ARBA"/>
</dbReference>
<evidence type="ECO:0000256" key="2">
    <source>
        <dbReference type="ARBA" id="ARBA00022741"/>
    </source>
</evidence>
<organism evidence="6 7">
    <name type="scientific">Rickenella mellea</name>
    <dbReference type="NCBI Taxonomy" id="50990"/>
    <lineage>
        <taxon>Eukaryota</taxon>
        <taxon>Fungi</taxon>
        <taxon>Dikarya</taxon>
        <taxon>Basidiomycota</taxon>
        <taxon>Agaricomycotina</taxon>
        <taxon>Agaricomycetes</taxon>
        <taxon>Hymenochaetales</taxon>
        <taxon>Rickenellaceae</taxon>
        <taxon>Rickenella</taxon>
    </lineage>
</organism>
<dbReference type="Gene3D" id="1.10.510.10">
    <property type="entry name" value="Transferase(Phosphotransferase) domain 1"/>
    <property type="match status" value="1"/>
</dbReference>
<dbReference type="PANTHER" id="PTHR48016:SF56">
    <property type="entry name" value="MAPKK KINASE"/>
    <property type="match status" value="1"/>
</dbReference>
<gene>
    <name evidence="6" type="ORF">BD410DRAFT_443559</name>
</gene>
<keyword evidence="3 6" id="KW-0418">Kinase</keyword>
<dbReference type="PANTHER" id="PTHR48016">
    <property type="entry name" value="MAP KINASE KINASE KINASE SSK2-RELATED-RELATED"/>
    <property type="match status" value="1"/>
</dbReference>
<dbReference type="VEuPathDB" id="FungiDB:BD410DRAFT_443559"/>
<dbReference type="InterPro" id="IPR000719">
    <property type="entry name" value="Prot_kinase_dom"/>
</dbReference>
<keyword evidence="1" id="KW-0808">Transferase</keyword>
<reference evidence="6 7" key="1">
    <citation type="submission" date="2018-06" db="EMBL/GenBank/DDBJ databases">
        <title>A transcriptomic atlas of mushroom development highlights an independent origin of complex multicellularity.</title>
        <authorList>
            <consortium name="DOE Joint Genome Institute"/>
            <person name="Krizsan K."/>
            <person name="Almasi E."/>
            <person name="Merenyi Z."/>
            <person name="Sahu N."/>
            <person name="Viragh M."/>
            <person name="Koszo T."/>
            <person name="Mondo S."/>
            <person name="Kiss B."/>
            <person name="Balint B."/>
            <person name="Kues U."/>
            <person name="Barry K."/>
            <person name="Hegedus J.C."/>
            <person name="Henrissat B."/>
            <person name="Johnson J."/>
            <person name="Lipzen A."/>
            <person name="Ohm R."/>
            <person name="Nagy I."/>
            <person name="Pangilinan J."/>
            <person name="Yan J."/>
            <person name="Xiong Y."/>
            <person name="Grigoriev I.V."/>
            <person name="Hibbett D.S."/>
            <person name="Nagy L.G."/>
        </authorList>
    </citation>
    <scope>NUCLEOTIDE SEQUENCE [LARGE SCALE GENOMIC DNA]</scope>
    <source>
        <strain evidence="6 7">SZMC22713</strain>
    </source>
</reference>
<evidence type="ECO:0000256" key="1">
    <source>
        <dbReference type="ARBA" id="ARBA00022679"/>
    </source>
</evidence>
<dbReference type="Proteomes" id="UP000294933">
    <property type="component" value="Unassembled WGS sequence"/>
</dbReference>
<dbReference type="InterPro" id="IPR050538">
    <property type="entry name" value="MAP_kinase_kinase_kinase"/>
</dbReference>
<dbReference type="SMART" id="SM00220">
    <property type="entry name" value="S_TKc"/>
    <property type="match status" value="1"/>
</dbReference>
<sequence>MTYFQREAMIWNQLQHQNIVPLIAFIPSYKSSVFPALISEYFENGDIRKYLRMKRPVTIRKKYELLLDVLRGLEYLHGSLDPATGKRFVHRDIKGGNILVNNDERALITDFGNAKFIGDDSNFISSLRYSLNWTPPEYLIDPQKFHHGYRTFGDMWSYGCTVIEVLLEKDPWEDLKEDVEDTIKYGILTQPEALQDAQYDGCWPLIAQCITKEPTNRITATTAIAIIQSMMGANETR</sequence>
<evidence type="ECO:0000256" key="3">
    <source>
        <dbReference type="ARBA" id="ARBA00022777"/>
    </source>
</evidence>